<keyword evidence="6" id="KW-0862">Zinc</keyword>
<evidence type="ECO:0000259" key="10">
    <source>
        <dbReference type="Pfam" id="PF05193"/>
    </source>
</evidence>
<dbReference type="RefSeq" id="WP_109618421.1">
    <property type="nucleotide sequence ID" value="NZ_QGDO01000003.1"/>
</dbReference>
<dbReference type="InterPro" id="IPR001431">
    <property type="entry name" value="Pept_M16_Zn_BS"/>
</dbReference>
<keyword evidence="4" id="KW-0479">Metal-binding</keyword>
<dbReference type="PANTHER" id="PTHR43690">
    <property type="entry name" value="NARDILYSIN"/>
    <property type="match status" value="1"/>
</dbReference>
<evidence type="ECO:0000313" key="12">
    <source>
        <dbReference type="Proteomes" id="UP000245535"/>
    </source>
</evidence>
<evidence type="ECO:0000259" key="9">
    <source>
        <dbReference type="Pfam" id="PF00675"/>
    </source>
</evidence>
<sequence length="933" mass="106717">MKISNKVLSAILLIVVFVHLAMDLSAQNIPLNKALTKGKLANGFQYYIQKNEVPKNEVQFRLIIDAGSILEDDTQKGFAHFLEHMAFNGSKHFPDNSLIDYFQSIGVAFGSDINAYTSYDETVYMLPVPNTEKTTLDSAFLFFQDILAGLELKEEAINSERNIIHEEWRTTIGLSERLKKEMYPLLYHNSKYLKRMPIGEMDIVMDESNSDELRRYYKDWYRPNLASLVVIGDIDQEEIISRIEETFGHLENPVNERKRERFTVPSHEETLVRLIQDPEITSLSVKIVDKIPNRKMETLQDLKESVLDLLYTYLVNQRLSDVAQTGTKDFMYAQSYASDASGNKDRYISTATVRSGKVVSGTQDLLNELYRIKKYGFSEVELERKRTILSKELKTALLEQNTLTSAQLAGMLTNHILYDEEYADNDFKKEFVQEVIDKVTLADIQILIDKYIHNSEANRVILVTAPNTENLPSEKELVDAIQEIEYENLKPFESKEVNEPLMATLPEAGILVNEKYQEEIGATTLEFENGARVVLKPTALKNDEIRLTSTRDGGYSWAADSIFDDASMAATLVNLGGLGKFSQKEVDLILSTKQVYLAPFIHRYSEGVSGFSTKEDLETLLQLAHLTFESPRLDKDKCSQFITNKKEYNRNSLNDPETRFADEINKVMMQNSLRTATMLTTEQLDALNFKNSFEFYKERFSSVKGMIFFMVGSFDVEEVKPLIAKYIGSLSGESLTAKFKDHGIRPPKGGIHDFQLNKANKTKVIIRLTGKYPEGQEEKMAIEYLSDILTIKLTYRIREELGGAYAPYSTVTVMKSPYQHYRFDIMYTCDPEKVEELSKATFEEIEKLKEGIDFSDLEKVRKAALNHRKASLETNGFWMKLLHAIEESKEGISIYNNYEDFAEGITIKQLQKIAKKYLKEEKALQFSLSPLAD</sequence>
<name>A0A315ZAT4_SEDFL</name>
<keyword evidence="5" id="KW-0378">Hydrolase</keyword>
<evidence type="ECO:0000256" key="8">
    <source>
        <dbReference type="RuleBase" id="RU004447"/>
    </source>
</evidence>
<dbReference type="SUPFAM" id="SSF63411">
    <property type="entry name" value="LuxS/MPP-like metallohydrolase"/>
    <property type="match status" value="4"/>
</dbReference>
<keyword evidence="12" id="KW-1185">Reference proteome</keyword>
<feature type="domain" description="Peptidase M16 N-terminal" evidence="9">
    <location>
        <begin position="50"/>
        <end position="168"/>
    </location>
</feature>
<dbReference type="Pfam" id="PF00675">
    <property type="entry name" value="Peptidase_M16"/>
    <property type="match status" value="1"/>
</dbReference>
<evidence type="ECO:0000256" key="6">
    <source>
        <dbReference type="ARBA" id="ARBA00022833"/>
    </source>
</evidence>
<dbReference type="OrthoDB" id="9811314at2"/>
<dbReference type="PANTHER" id="PTHR43690:SF34">
    <property type="entry name" value="ZINC PROTEASE PQQL-LIKE"/>
    <property type="match status" value="1"/>
</dbReference>
<evidence type="ECO:0000256" key="3">
    <source>
        <dbReference type="ARBA" id="ARBA00022670"/>
    </source>
</evidence>
<dbReference type="Gene3D" id="3.30.830.10">
    <property type="entry name" value="Metalloenzyme, LuxS/M16 peptidase-like"/>
    <property type="match status" value="4"/>
</dbReference>
<feature type="domain" description="Peptidase M16 C-terminal" evidence="10">
    <location>
        <begin position="210"/>
        <end position="389"/>
    </location>
</feature>
<dbReference type="PROSITE" id="PS00143">
    <property type="entry name" value="INSULINASE"/>
    <property type="match status" value="1"/>
</dbReference>
<evidence type="ECO:0000256" key="5">
    <source>
        <dbReference type="ARBA" id="ARBA00022801"/>
    </source>
</evidence>
<organism evidence="11 12">
    <name type="scientific">Sediminitomix flava</name>
    <dbReference type="NCBI Taxonomy" id="379075"/>
    <lineage>
        <taxon>Bacteria</taxon>
        <taxon>Pseudomonadati</taxon>
        <taxon>Bacteroidota</taxon>
        <taxon>Cytophagia</taxon>
        <taxon>Cytophagales</taxon>
        <taxon>Flammeovirgaceae</taxon>
        <taxon>Sediminitomix</taxon>
    </lineage>
</organism>
<keyword evidence="7" id="KW-0482">Metalloprotease</keyword>
<dbReference type="InterPro" id="IPR011249">
    <property type="entry name" value="Metalloenz_LuxS/M16"/>
</dbReference>
<protein>
    <submittedName>
        <fullName evidence="11">Zinc protease</fullName>
    </submittedName>
</protein>
<dbReference type="AlphaFoldDB" id="A0A315ZAT4"/>
<feature type="domain" description="Peptidase M16 C-terminal" evidence="10">
    <location>
        <begin position="694"/>
        <end position="862"/>
    </location>
</feature>
<dbReference type="GO" id="GO:0046872">
    <property type="term" value="F:metal ion binding"/>
    <property type="evidence" value="ECO:0007669"/>
    <property type="project" value="UniProtKB-KW"/>
</dbReference>
<dbReference type="Proteomes" id="UP000245535">
    <property type="component" value="Unassembled WGS sequence"/>
</dbReference>
<accession>A0A315ZAT4</accession>
<dbReference type="Pfam" id="PF05193">
    <property type="entry name" value="Peptidase_M16_C"/>
    <property type="match status" value="2"/>
</dbReference>
<dbReference type="InterPro" id="IPR050626">
    <property type="entry name" value="Peptidase_M16"/>
</dbReference>
<gene>
    <name evidence="11" type="ORF">BC781_103188</name>
</gene>
<evidence type="ECO:0000256" key="4">
    <source>
        <dbReference type="ARBA" id="ARBA00022723"/>
    </source>
</evidence>
<comment type="similarity">
    <text evidence="2 8">Belongs to the peptidase M16 family.</text>
</comment>
<keyword evidence="3 11" id="KW-0645">Protease</keyword>
<evidence type="ECO:0000313" key="11">
    <source>
        <dbReference type="EMBL" id="PWJ41938.1"/>
    </source>
</evidence>
<dbReference type="GO" id="GO:0006508">
    <property type="term" value="P:proteolysis"/>
    <property type="evidence" value="ECO:0007669"/>
    <property type="project" value="UniProtKB-KW"/>
</dbReference>
<reference evidence="11 12" key="1">
    <citation type="submission" date="2018-03" db="EMBL/GenBank/DDBJ databases">
        <title>Genomic Encyclopedia of Archaeal and Bacterial Type Strains, Phase II (KMG-II): from individual species to whole genera.</title>
        <authorList>
            <person name="Goeker M."/>
        </authorList>
    </citation>
    <scope>NUCLEOTIDE SEQUENCE [LARGE SCALE GENOMIC DNA]</scope>
    <source>
        <strain evidence="11 12">DSM 28229</strain>
    </source>
</reference>
<evidence type="ECO:0000256" key="7">
    <source>
        <dbReference type="ARBA" id="ARBA00023049"/>
    </source>
</evidence>
<evidence type="ECO:0000256" key="2">
    <source>
        <dbReference type="ARBA" id="ARBA00007261"/>
    </source>
</evidence>
<dbReference type="EMBL" id="QGDO01000003">
    <property type="protein sequence ID" value="PWJ41938.1"/>
    <property type="molecule type" value="Genomic_DNA"/>
</dbReference>
<comment type="cofactor">
    <cofactor evidence="1">
        <name>Zn(2+)</name>
        <dbReference type="ChEBI" id="CHEBI:29105"/>
    </cofactor>
</comment>
<dbReference type="GO" id="GO:0004222">
    <property type="term" value="F:metalloendopeptidase activity"/>
    <property type="evidence" value="ECO:0007669"/>
    <property type="project" value="InterPro"/>
</dbReference>
<comment type="caution">
    <text evidence="11">The sequence shown here is derived from an EMBL/GenBank/DDBJ whole genome shotgun (WGS) entry which is preliminary data.</text>
</comment>
<proteinExistence type="inferred from homology"/>
<dbReference type="InterPro" id="IPR011765">
    <property type="entry name" value="Pept_M16_N"/>
</dbReference>
<evidence type="ECO:0000256" key="1">
    <source>
        <dbReference type="ARBA" id="ARBA00001947"/>
    </source>
</evidence>
<dbReference type="InterPro" id="IPR007863">
    <property type="entry name" value="Peptidase_M16_C"/>
</dbReference>